<organism evidence="1">
    <name type="scientific">viral metagenome</name>
    <dbReference type="NCBI Taxonomy" id="1070528"/>
    <lineage>
        <taxon>unclassified sequences</taxon>
        <taxon>metagenomes</taxon>
        <taxon>organismal metagenomes</taxon>
    </lineage>
</organism>
<sequence>MVEKMNKVLEKLDAQGKQVWLFAILKMDELVDKWSLIFSAPWDNVQNRDLEFKNILSLVKEELDKEELYSIARVAFLKKEDHLVQELLKKNSGDKIDNETINGNIIHEGYVIASNADLNQKEDKQADVKPVE</sequence>
<accession>A0A6H1ZPV7</accession>
<dbReference type="AlphaFoldDB" id="A0A6H1ZPV7"/>
<proteinExistence type="predicted"/>
<evidence type="ECO:0000313" key="1">
    <source>
        <dbReference type="EMBL" id="QJA49604.1"/>
    </source>
</evidence>
<gene>
    <name evidence="1" type="ORF">TM448A01407_0023</name>
</gene>
<name>A0A6H1ZPV7_9ZZZZ</name>
<protein>
    <submittedName>
        <fullName evidence="1">Uncharacterized protein</fullName>
    </submittedName>
</protein>
<reference evidence="1" key="1">
    <citation type="submission" date="2020-03" db="EMBL/GenBank/DDBJ databases">
        <title>The deep terrestrial virosphere.</title>
        <authorList>
            <person name="Holmfeldt K."/>
            <person name="Nilsson E."/>
            <person name="Simone D."/>
            <person name="Lopez-Fernandez M."/>
            <person name="Wu X."/>
            <person name="de Brujin I."/>
            <person name="Lundin D."/>
            <person name="Andersson A."/>
            <person name="Bertilsson S."/>
            <person name="Dopson M."/>
        </authorList>
    </citation>
    <scope>NUCLEOTIDE SEQUENCE</scope>
    <source>
        <strain evidence="1">TM448A01407</strain>
    </source>
</reference>
<dbReference type="EMBL" id="MT144144">
    <property type="protein sequence ID" value="QJA49604.1"/>
    <property type="molecule type" value="Genomic_DNA"/>
</dbReference>